<dbReference type="SUPFAM" id="SSF143011">
    <property type="entry name" value="RelE-like"/>
    <property type="match status" value="1"/>
</dbReference>
<dbReference type="InterPro" id="IPR009241">
    <property type="entry name" value="HigB-like"/>
</dbReference>
<protein>
    <submittedName>
        <fullName evidence="1">Type II toxin-antitoxin system RelE/ParE family toxin</fullName>
    </submittedName>
</protein>
<dbReference type="PANTHER" id="PTHR41791:SF1">
    <property type="entry name" value="SSL7039 PROTEIN"/>
    <property type="match status" value="1"/>
</dbReference>
<dbReference type="InterPro" id="IPR035093">
    <property type="entry name" value="RelE/ParE_toxin_dom_sf"/>
</dbReference>
<proteinExistence type="predicted"/>
<dbReference type="PIRSF" id="PIRSF028744">
    <property type="entry name" value="Addict_mod_HI1419"/>
    <property type="match status" value="1"/>
</dbReference>
<dbReference type="InterPro" id="IPR014056">
    <property type="entry name" value="TypeIITA-like_toxin_pred"/>
</dbReference>
<gene>
    <name evidence="1" type="ORF">ENW50_11710</name>
</gene>
<dbReference type="Pfam" id="PF05973">
    <property type="entry name" value="Gp49"/>
    <property type="match status" value="1"/>
</dbReference>
<dbReference type="PANTHER" id="PTHR41791">
    <property type="entry name" value="SSL7039 PROTEIN"/>
    <property type="match status" value="1"/>
</dbReference>
<reference evidence="1" key="1">
    <citation type="journal article" date="2020" name="mSystems">
        <title>Genome- and Community-Level Interaction Insights into Carbon Utilization and Element Cycling Functions of Hydrothermarchaeota in Hydrothermal Sediment.</title>
        <authorList>
            <person name="Zhou Z."/>
            <person name="Liu Y."/>
            <person name="Xu W."/>
            <person name="Pan J."/>
            <person name="Luo Z.H."/>
            <person name="Li M."/>
        </authorList>
    </citation>
    <scope>NUCLEOTIDE SEQUENCE [LARGE SCALE GENOMIC DNA]</scope>
    <source>
        <strain evidence="1">SpSt-855</strain>
    </source>
</reference>
<sequence>MVEICQYIDPAGKNFFEEWFRKLNAPAAAKITTALARLEAGNWSNVKGAGSGVYEYRIDFGPGYRIYFGKDGDHIVILLTGGSKKRQQQDIENAKQYWAAYKTAQRTARQDSGTDQGL</sequence>
<comment type="caution">
    <text evidence="1">The sequence shown here is derived from an EMBL/GenBank/DDBJ whole genome shotgun (WGS) entry which is preliminary data.</text>
</comment>
<dbReference type="AlphaFoldDB" id="A0A7V4XUH1"/>
<dbReference type="NCBIfam" id="TIGR02683">
    <property type="entry name" value="upstrm_HI1419"/>
    <property type="match status" value="1"/>
</dbReference>
<accession>A0A7V4XUH1</accession>
<evidence type="ECO:0000313" key="1">
    <source>
        <dbReference type="EMBL" id="HGY95330.1"/>
    </source>
</evidence>
<organism evidence="1">
    <name type="scientific">Acidobacterium capsulatum</name>
    <dbReference type="NCBI Taxonomy" id="33075"/>
    <lineage>
        <taxon>Bacteria</taxon>
        <taxon>Pseudomonadati</taxon>
        <taxon>Acidobacteriota</taxon>
        <taxon>Terriglobia</taxon>
        <taxon>Terriglobales</taxon>
        <taxon>Acidobacteriaceae</taxon>
        <taxon>Acidobacterium</taxon>
    </lineage>
</organism>
<name>A0A7V4XUH1_9BACT</name>
<dbReference type="EMBL" id="DTKL01000073">
    <property type="protein sequence ID" value="HGY95330.1"/>
    <property type="molecule type" value="Genomic_DNA"/>
</dbReference>